<feature type="transmembrane region" description="Helical" evidence="11">
    <location>
        <begin position="277"/>
        <end position="299"/>
    </location>
</feature>
<dbReference type="CDD" id="cd06261">
    <property type="entry name" value="TM_PBP2"/>
    <property type="match status" value="2"/>
</dbReference>
<evidence type="ECO:0000256" key="2">
    <source>
        <dbReference type="ARBA" id="ARBA00011650"/>
    </source>
</evidence>
<evidence type="ECO:0000313" key="13">
    <source>
        <dbReference type="EMBL" id="SEQ18327.1"/>
    </source>
</evidence>
<dbReference type="GO" id="GO:0005886">
    <property type="term" value="C:plasma membrane"/>
    <property type="evidence" value="ECO:0007669"/>
    <property type="project" value="UniProtKB-SubCell"/>
</dbReference>
<dbReference type="Proteomes" id="UP000242515">
    <property type="component" value="Unassembled WGS sequence"/>
</dbReference>
<proteinExistence type="inferred from homology"/>
<evidence type="ECO:0000313" key="14">
    <source>
        <dbReference type="Proteomes" id="UP000242515"/>
    </source>
</evidence>
<evidence type="ECO:0000256" key="6">
    <source>
        <dbReference type="ARBA" id="ARBA00022519"/>
    </source>
</evidence>
<dbReference type="RefSeq" id="WP_092672064.1">
    <property type="nucleotide sequence ID" value="NZ_FOGC01000001.1"/>
</dbReference>
<evidence type="ECO:0000256" key="11">
    <source>
        <dbReference type="RuleBase" id="RU363032"/>
    </source>
</evidence>
<reference evidence="14" key="1">
    <citation type="submission" date="2016-10" db="EMBL/GenBank/DDBJ databases">
        <authorList>
            <person name="Varghese N."/>
            <person name="Submissions S."/>
        </authorList>
    </citation>
    <scope>NUCLEOTIDE SEQUENCE [LARGE SCALE GENOMIC DNA]</scope>
    <source>
        <strain evidence="14">8N4</strain>
    </source>
</reference>
<feature type="transmembrane region" description="Helical" evidence="11">
    <location>
        <begin position="82"/>
        <end position="106"/>
    </location>
</feature>
<keyword evidence="8" id="KW-0677">Repeat</keyword>
<evidence type="ECO:0000256" key="5">
    <source>
        <dbReference type="ARBA" id="ARBA00022475"/>
    </source>
</evidence>
<keyword evidence="9 11" id="KW-1133">Transmembrane helix</keyword>
<feature type="transmembrane region" description="Helical" evidence="11">
    <location>
        <begin position="126"/>
        <end position="145"/>
    </location>
</feature>
<dbReference type="PANTHER" id="PTHR30183:SF9">
    <property type="entry name" value="THIAMINE TRANSPORT SYSTEM PERMEASE PROTEIN THIP"/>
    <property type="match status" value="1"/>
</dbReference>
<keyword evidence="14" id="KW-1185">Reference proteome</keyword>
<feature type="transmembrane region" description="Helical" evidence="11">
    <location>
        <begin position="188"/>
        <end position="210"/>
    </location>
</feature>
<evidence type="ECO:0000256" key="4">
    <source>
        <dbReference type="ARBA" id="ARBA00022448"/>
    </source>
</evidence>
<evidence type="ECO:0000256" key="8">
    <source>
        <dbReference type="ARBA" id="ARBA00022737"/>
    </source>
</evidence>
<dbReference type="InterPro" id="IPR000515">
    <property type="entry name" value="MetI-like"/>
</dbReference>
<comment type="subunit">
    <text evidence="2">The complex is composed of two ATP-binding proteins (ThiQ), two transmembrane proteins (ThiP) and a solute-binding protein (ThiB).</text>
</comment>
<organism evidence="13 14">
    <name type="scientific">Rosenbergiella nectarea</name>
    <dbReference type="NCBI Taxonomy" id="988801"/>
    <lineage>
        <taxon>Bacteria</taxon>
        <taxon>Pseudomonadati</taxon>
        <taxon>Pseudomonadota</taxon>
        <taxon>Gammaproteobacteria</taxon>
        <taxon>Enterobacterales</taxon>
        <taxon>Erwiniaceae</taxon>
        <taxon>Rosenbergiella</taxon>
    </lineage>
</organism>
<feature type="transmembrane region" description="Helical" evidence="11">
    <location>
        <begin position="45"/>
        <end position="70"/>
    </location>
</feature>
<accession>A0A1H9DYC6</accession>
<evidence type="ECO:0000256" key="9">
    <source>
        <dbReference type="ARBA" id="ARBA00022989"/>
    </source>
</evidence>
<evidence type="ECO:0000256" key="7">
    <source>
        <dbReference type="ARBA" id="ARBA00022692"/>
    </source>
</evidence>
<dbReference type="GO" id="GO:0015888">
    <property type="term" value="P:thiamine transport"/>
    <property type="evidence" value="ECO:0007669"/>
    <property type="project" value="InterPro"/>
</dbReference>
<dbReference type="Gene3D" id="1.10.3720.10">
    <property type="entry name" value="MetI-like"/>
    <property type="match status" value="2"/>
</dbReference>
<feature type="transmembrane region" description="Helical" evidence="11">
    <location>
        <begin position="454"/>
        <end position="477"/>
    </location>
</feature>
<feature type="transmembrane region" description="Helical" evidence="11">
    <location>
        <begin position="398"/>
        <end position="416"/>
    </location>
</feature>
<evidence type="ECO:0000256" key="1">
    <source>
        <dbReference type="ARBA" id="ARBA00004429"/>
    </source>
</evidence>
<feature type="transmembrane region" description="Helical" evidence="11">
    <location>
        <begin position="235"/>
        <end position="256"/>
    </location>
</feature>
<evidence type="ECO:0000259" key="12">
    <source>
        <dbReference type="PROSITE" id="PS50928"/>
    </source>
</evidence>
<keyword evidence="5" id="KW-1003">Cell membrane</keyword>
<feature type="transmembrane region" description="Helical" evidence="11">
    <location>
        <begin position="497"/>
        <end position="521"/>
    </location>
</feature>
<dbReference type="STRING" id="988801.SAMN05216522_101449"/>
<comment type="similarity">
    <text evidence="11">Belongs to the binding-protein-dependent transport system permease family.</text>
</comment>
<dbReference type="InterPro" id="IPR035906">
    <property type="entry name" value="MetI-like_sf"/>
</dbReference>
<feature type="transmembrane region" description="Helical" evidence="11">
    <location>
        <begin position="367"/>
        <end position="386"/>
    </location>
</feature>
<gene>
    <name evidence="13" type="ORF">SAMN05216522_101449</name>
</gene>
<dbReference type="EMBL" id="FOGC01000001">
    <property type="protein sequence ID" value="SEQ18327.1"/>
    <property type="molecule type" value="Genomic_DNA"/>
</dbReference>
<dbReference type="PROSITE" id="PS50928">
    <property type="entry name" value="ABC_TM1"/>
    <property type="match status" value="2"/>
</dbReference>
<keyword evidence="6" id="KW-0997">Cell inner membrane</keyword>
<evidence type="ECO:0000256" key="10">
    <source>
        <dbReference type="ARBA" id="ARBA00023136"/>
    </source>
</evidence>
<feature type="transmembrane region" description="Helical" evidence="11">
    <location>
        <begin position="319"/>
        <end position="346"/>
    </location>
</feature>
<dbReference type="GO" id="GO:0022857">
    <property type="term" value="F:transmembrane transporter activity"/>
    <property type="evidence" value="ECO:0007669"/>
    <property type="project" value="InterPro"/>
</dbReference>
<dbReference type="OrthoDB" id="7066776at2"/>
<dbReference type="SUPFAM" id="SSF161098">
    <property type="entry name" value="MetI-like"/>
    <property type="match status" value="2"/>
</dbReference>
<comment type="subcellular location">
    <subcellularLocation>
        <location evidence="1">Cell inner membrane</location>
        <topology evidence="1">Multi-pass membrane protein</topology>
    </subcellularLocation>
    <subcellularLocation>
        <location evidence="11">Cell membrane</location>
        <topology evidence="11">Multi-pass membrane protein</topology>
    </subcellularLocation>
</comment>
<dbReference type="Pfam" id="PF00528">
    <property type="entry name" value="BPD_transp_1"/>
    <property type="match status" value="2"/>
</dbReference>
<keyword evidence="10 11" id="KW-0472">Membrane</keyword>
<dbReference type="NCBIfam" id="TIGR01253">
    <property type="entry name" value="thiP"/>
    <property type="match status" value="1"/>
</dbReference>
<dbReference type="PANTHER" id="PTHR30183">
    <property type="entry name" value="MOLYBDENUM TRANSPORT SYSTEM PERMEASE PROTEIN MODB"/>
    <property type="match status" value="1"/>
</dbReference>
<keyword evidence="7 11" id="KW-0812">Transmembrane</keyword>
<dbReference type="AlphaFoldDB" id="A0A1H9DYC6"/>
<sequence>MNNWRLPGSIAAFTILVCLSAALIALLFAAPLPSLTGLLEDAYLHHLIAFSFKQASLSAVIAVGSAIPIARALQRRHFFGKILLLRLASMTLILPVLVAVFGLMTVYGREGWLAMLCHRLGIDYTFSPYGLSGILLAHVFFNLPLATRLLLQALQQIPNEQRQLADQLAIQGWNLFKFLEWPWLKRQLFPAFVLIFMLCFTSFAIVLTLGGGPQATTLELAIYQALSFDYDPGRAALLAIIQLCCCGGLLLCSHWLTPIRAHEVSLRQTWRPKVEGVWARIIDAAAILILVLLLIPPLIAVTTAGIGPQTLAALTDPALWQAVALSLKIAVVAGVLSVSITLMLLWTSREYRRRQQYGWASCLEGSAMLILGVPSIVLATGAFLILNQTIGLSRSPAYLVIIVNTLMALPYASKLLESPMRDLANQYSRLCLSLNLGGWQRLRHIELPTLRQPLLQAFAFASLMSMGDFGVIALFGSQDFQTLPYYLYQQMGAYRTQQAAVTALLLLLLCFLIFILIETLADRNAHHKSTRL</sequence>
<name>A0A1H9DYC6_9GAMM</name>
<protein>
    <recommendedName>
        <fullName evidence="3">Thiamine transport system permease protein ThiP</fullName>
    </recommendedName>
</protein>
<evidence type="ECO:0000256" key="3">
    <source>
        <dbReference type="ARBA" id="ARBA00016947"/>
    </source>
</evidence>
<dbReference type="InterPro" id="IPR005947">
    <property type="entry name" value="ThiP_ABC_transpt"/>
</dbReference>
<keyword evidence="4 11" id="KW-0813">Transport</keyword>
<feature type="domain" description="ABC transmembrane type-1" evidence="12">
    <location>
        <begin position="323"/>
        <end position="517"/>
    </location>
</feature>
<feature type="domain" description="ABC transmembrane type-1" evidence="12">
    <location>
        <begin position="48"/>
        <end position="251"/>
    </location>
</feature>